<dbReference type="InterPro" id="IPR013087">
    <property type="entry name" value="Znf_C2H2_type"/>
</dbReference>
<proteinExistence type="inferred from homology"/>
<dbReference type="PANTHER" id="PTHR23226">
    <property type="entry name" value="ZINC FINGER AND SCAN DOMAIN-CONTAINING"/>
    <property type="match status" value="1"/>
</dbReference>
<keyword evidence="6" id="KW-0862">Zinc</keyword>
<feature type="domain" description="C2H2-type" evidence="10">
    <location>
        <begin position="105"/>
        <end position="132"/>
    </location>
</feature>
<evidence type="ECO:0000256" key="3">
    <source>
        <dbReference type="ARBA" id="ARBA00022723"/>
    </source>
</evidence>
<dbReference type="GO" id="GO:0005694">
    <property type="term" value="C:chromosome"/>
    <property type="evidence" value="ECO:0007669"/>
    <property type="project" value="UniProtKB-ARBA"/>
</dbReference>
<reference evidence="11" key="1">
    <citation type="submission" date="2025-08" db="UniProtKB">
        <authorList>
            <consortium name="Ensembl"/>
        </authorList>
    </citation>
    <scope>IDENTIFICATION</scope>
</reference>
<comment type="similarity">
    <text evidence="2">Belongs to the krueppel C2H2-type zinc-finger protein family.</text>
</comment>
<evidence type="ECO:0000259" key="10">
    <source>
        <dbReference type="PROSITE" id="PS50157"/>
    </source>
</evidence>
<comment type="subcellular location">
    <subcellularLocation>
        <location evidence="1">Nucleus</location>
    </subcellularLocation>
</comment>
<keyword evidence="8" id="KW-0539">Nucleus</keyword>
<evidence type="ECO:0000313" key="11">
    <source>
        <dbReference type="Ensembl" id="ENSCCRP00020054920.1"/>
    </source>
</evidence>
<dbReference type="SMART" id="SM00355">
    <property type="entry name" value="ZnF_C2H2"/>
    <property type="match status" value="3"/>
</dbReference>
<dbReference type="GO" id="GO:0005634">
    <property type="term" value="C:nucleus"/>
    <property type="evidence" value="ECO:0007669"/>
    <property type="project" value="UniProtKB-SubCell"/>
</dbReference>
<organism evidence="11 12">
    <name type="scientific">Cyprinus carpio</name>
    <name type="common">Common carp</name>
    <dbReference type="NCBI Taxonomy" id="7962"/>
    <lineage>
        <taxon>Eukaryota</taxon>
        <taxon>Metazoa</taxon>
        <taxon>Chordata</taxon>
        <taxon>Craniata</taxon>
        <taxon>Vertebrata</taxon>
        <taxon>Euteleostomi</taxon>
        <taxon>Actinopterygii</taxon>
        <taxon>Neopterygii</taxon>
        <taxon>Teleostei</taxon>
        <taxon>Ostariophysi</taxon>
        <taxon>Cypriniformes</taxon>
        <taxon>Cyprinidae</taxon>
        <taxon>Cyprininae</taxon>
        <taxon>Cyprinus</taxon>
    </lineage>
</organism>
<evidence type="ECO:0000256" key="4">
    <source>
        <dbReference type="ARBA" id="ARBA00022737"/>
    </source>
</evidence>
<evidence type="ECO:0000256" key="2">
    <source>
        <dbReference type="ARBA" id="ARBA00006991"/>
    </source>
</evidence>
<evidence type="ECO:0000256" key="5">
    <source>
        <dbReference type="ARBA" id="ARBA00022771"/>
    </source>
</evidence>
<dbReference type="GO" id="GO:0008270">
    <property type="term" value="F:zinc ion binding"/>
    <property type="evidence" value="ECO:0007669"/>
    <property type="project" value="UniProtKB-KW"/>
</dbReference>
<accession>A0A8C2FKU2</accession>
<evidence type="ECO:0000256" key="1">
    <source>
        <dbReference type="ARBA" id="ARBA00004123"/>
    </source>
</evidence>
<evidence type="ECO:0000313" key="12">
    <source>
        <dbReference type="Proteomes" id="UP000694701"/>
    </source>
</evidence>
<dbReference type="PANTHER" id="PTHR23226:SF377">
    <property type="entry name" value="ZINC FINGER AND SCAN DOMAIN-CONTAINING PROTEIN 20"/>
    <property type="match status" value="1"/>
</dbReference>
<keyword evidence="3" id="KW-0479">Metal-binding</keyword>
<evidence type="ECO:0000256" key="8">
    <source>
        <dbReference type="ARBA" id="ARBA00023242"/>
    </source>
</evidence>
<evidence type="ECO:0000256" key="7">
    <source>
        <dbReference type="ARBA" id="ARBA00023125"/>
    </source>
</evidence>
<sequence>MVFEVKTIVLDSIVFCFFFSRAMRHLYMLTAFNTHLLCVEITRNIQSQSGTRSLIRTVLRDADLKKHQRMHSEEKPYKCSICNKIFKWSEYLKLHERTHTGDKPYKCSHCDKRFRWSDYVKRHERIHTGEQPYHCIQCGKSFCNLSSLLSHTKKKCLKSQ</sequence>
<evidence type="ECO:0000256" key="9">
    <source>
        <dbReference type="PROSITE-ProRule" id="PRU00042"/>
    </source>
</evidence>
<dbReference type="AlphaFoldDB" id="A0A8C2FKU2"/>
<dbReference type="FunFam" id="3.30.160.60:FF:002343">
    <property type="entry name" value="Zinc finger protein 33A"/>
    <property type="match status" value="1"/>
</dbReference>
<feature type="domain" description="C2H2-type" evidence="10">
    <location>
        <begin position="133"/>
        <end position="160"/>
    </location>
</feature>
<keyword evidence="5 9" id="KW-0863">Zinc-finger</keyword>
<evidence type="ECO:0000256" key="6">
    <source>
        <dbReference type="ARBA" id="ARBA00022833"/>
    </source>
</evidence>
<dbReference type="Gene3D" id="3.30.160.60">
    <property type="entry name" value="Classic Zinc Finger"/>
    <property type="match status" value="3"/>
</dbReference>
<dbReference type="PROSITE" id="PS00028">
    <property type="entry name" value="ZINC_FINGER_C2H2_1"/>
    <property type="match status" value="2"/>
</dbReference>
<protein>
    <recommendedName>
        <fullName evidence="10">C2H2-type domain-containing protein</fullName>
    </recommendedName>
</protein>
<name>A0A8C2FKU2_CYPCA</name>
<dbReference type="Ensembl" id="ENSCCRT00020060314.1">
    <property type="protein sequence ID" value="ENSCCRP00020054920.1"/>
    <property type="gene ID" value="ENSCCRG00020025391.1"/>
</dbReference>
<dbReference type="FunFam" id="3.30.160.60:FF:001732">
    <property type="entry name" value="Zgc:162936"/>
    <property type="match status" value="1"/>
</dbReference>
<dbReference type="PROSITE" id="PS50157">
    <property type="entry name" value="ZINC_FINGER_C2H2_2"/>
    <property type="match status" value="3"/>
</dbReference>
<dbReference type="GO" id="GO:0000981">
    <property type="term" value="F:DNA-binding transcription factor activity, RNA polymerase II-specific"/>
    <property type="evidence" value="ECO:0007669"/>
    <property type="project" value="TreeGrafter"/>
</dbReference>
<keyword evidence="7" id="KW-0238">DNA-binding</keyword>
<dbReference type="GO" id="GO:0045893">
    <property type="term" value="P:positive regulation of DNA-templated transcription"/>
    <property type="evidence" value="ECO:0007669"/>
    <property type="project" value="UniProtKB-ARBA"/>
</dbReference>
<dbReference type="Proteomes" id="UP000694701">
    <property type="component" value="Unplaced"/>
</dbReference>
<keyword evidence="4" id="KW-0677">Repeat</keyword>
<dbReference type="GO" id="GO:0000978">
    <property type="term" value="F:RNA polymerase II cis-regulatory region sequence-specific DNA binding"/>
    <property type="evidence" value="ECO:0007669"/>
    <property type="project" value="TreeGrafter"/>
</dbReference>
<dbReference type="SUPFAM" id="SSF57667">
    <property type="entry name" value="beta-beta-alpha zinc fingers"/>
    <property type="match status" value="2"/>
</dbReference>
<dbReference type="FunFam" id="3.30.160.60:FF:001954">
    <property type="entry name" value="Zinc finger protein 787"/>
    <property type="match status" value="1"/>
</dbReference>
<dbReference type="Pfam" id="PF00096">
    <property type="entry name" value="zf-C2H2"/>
    <property type="match status" value="2"/>
</dbReference>
<feature type="domain" description="C2H2-type" evidence="10">
    <location>
        <begin position="77"/>
        <end position="104"/>
    </location>
</feature>
<dbReference type="InterPro" id="IPR036236">
    <property type="entry name" value="Znf_C2H2_sf"/>
</dbReference>